<keyword evidence="2" id="KW-1133">Transmembrane helix</keyword>
<dbReference type="CDD" id="cd00118">
    <property type="entry name" value="LysM"/>
    <property type="match status" value="1"/>
</dbReference>
<keyword evidence="4" id="KW-1185">Reference proteome</keyword>
<proteinExistence type="predicted"/>
<sequence>MASKKPWERKLFDGAGKRSSRNRAKDRTGLIFSILAIAFAIIVTFIIGFSIYLSIGGSKSEQAKEAFYQAGAPASAPAAEEATPPPAEEIPAESTEPSSSSTGATLEVLPGEGAGQIAARAGITIERLYELNPEHLQTGAWYANPGDIVRID</sequence>
<feature type="compositionally biased region" description="Low complexity" evidence="1">
    <location>
        <begin position="92"/>
        <end position="105"/>
    </location>
</feature>
<keyword evidence="2" id="KW-0472">Membrane</keyword>
<dbReference type="InterPro" id="IPR049981">
    <property type="entry name" value="SPy_0802-like"/>
</dbReference>
<dbReference type="RefSeq" id="WP_168549648.1">
    <property type="nucleotide sequence ID" value="NZ_JAAXPR010000017.1"/>
</dbReference>
<keyword evidence="2" id="KW-0812">Transmembrane</keyword>
<dbReference type="AlphaFoldDB" id="A0A7X6N2F7"/>
<dbReference type="InterPro" id="IPR018392">
    <property type="entry name" value="LysM"/>
</dbReference>
<evidence type="ECO:0000313" key="3">
    <source>
        <dbReference type="EMBL" id="NKZ20904.1"/>
    </source>
</evidence>
<dbReference type="EMBL" id="JAAXPR010000017">
    <property type="protein sequence ID" value="NKZ20904.1"/>
    <property type="molecule type" value="Genomic_DNA"/>
</dbReference>
<evidence type="ECO:0000313" key="4">
    <source>
        <dbReference type="Proteomes" id="UP000522720"/>
    </source>
</evidence>
<name>A0A7X6N2F7_9STRE</name>
<feature type="compositionally biased region" description="Low complexity" evidence="1">
    <location>
        <begin position="70"/>
        <end position="82"/>
    </location>
</feature>
<dbReference type="NCBIfam" id="NF042931">
    <property type="entry name" value="SAG1386_EF1546"/>
    <property type="match status" value="1"/>
</dbReference>
<evidence type="ECO:0000256" key="1">
    <source>
        <dbReference type="SAM" id="MobiDB-lite"/>
    </source>
</evidence>
<evidence type="ECO:0000256" key="2">
    <source>
        <dbReference type="SAM" id="Phobius"/>
    </source>
</evidence>
<reference evidence="3 4" key="1">
    <citation type="submission" date="2020-04" db="EMBL/GenBank/DDBJ databases">
        <title>MicrobeNet Type strains.</title>
        <authorList>
            <person name="Nicholson A.C."/>
        </authorList>
    </citation>
    <scope>NUCLEOTIDE SEQUENCE [LARGE SCALE GENOMIC DNA]</scope>
    <source>
        <strain evidence="3 4">CCUG 69612</strain>
    </source>
</reference>
<organism evidence="3 4">
    <name type="scientific">Streptococcus ovuberis</name>
    <dbReference type="NCBI Taxonomy" id="1936207"/>
    <lineage>
        <taxon>Bacteria</taxon>
        <taxon>Bacillati</taxon>
        <taxon>Bacillota</taxon>
        <taxon>Bacilli</taxon>
        <taxon>Lactobacillales</taxon>
        <taxon>Streptococcaceae</taxon>
        <taxon>Streptococcus</taxon>
    </lineage>
</organism>
<feature type="transmembrane region" description="Helical" evidence="2">
    <location>
        <begin position="30"/>
        <end position="55"/>
    </location>
</feature>
<gene>
    <name evidence="3" type="ORF">HF992_08700</name>
</gene>
<feature type="region of interest" description="Disordered" evidence="1">
    <location>
        <begin position="70"/>
        <end position="107"/>
    </location>
</feature>
<comment type="caution">
    <text evidence="3">The sequence shown here is derived from an EMBL/GenBank/DDBJ whole genome shotgun (WGS) entry which is preliminary data.</text>
</comment>
<protein>
    <submittedName>
        <fullName evidence="3">LysM peptidoglycan-binding domain-containing protein</fullName>
    </submittedName>
</protein>
<accession>A0A7X6N2F7</accession>
<dbReference type="Proteomes" id="UP000522720">
    <property type="component" value="Unassembled WGS sequence"/>
</dbReference>